<name>A0A6C0ECU3_9ZZZZ</name>
<protein>
    <submittedName>
        <fullName evidence="1">Uncharacterized protein</fullName>
    </submittedName>
</protein>
<sequence length="209" mass="25580">MITNFVIEESYKRFCGIFNELYSKRKKLDEDISQILNDCENKFIYNKRNLYVVENDDDFLNTIEVKGKNLYCYKYTTKEYYNKYKDIYDKLFELKFYNIQGYKQFETKRLEVYIFDNFNGRNILNNLDIKIKFIKENIHEKINIDKLKFITRNEQKGTFMDYCIKYIINNNYDYGFSYLMKCHKCIDYNNLPENLEDCKNTADLINLLF</sequence>
<dbReference type="AlphaFoldDB" id="A0A6C0ECU3"/>
<evidence type="ECO:0000313" key="1">
    <source>
        <dbReference type="EMBL" id="QHT26924.1"/>
    </source>
</evidence>
<proteinExistence type="predicted"/>
<organism evidence="1">
    <name type="scientific">viral metagenome</name>
    <dbReference type="NCBI Taxonomy" id="1070528"/>
    <lineage>
        <taxon>unclassified sequences</taxon>
        <taxon>metagenomes</taxon>
        <taxon>organismal metagenomes</taxon>
    </lineage>
</organism>
<reference evidence="1" key="1">
    <citation type="journal article" date="2020" name="Nature">
        <title>Giant virus diversity and host interactions through global metagenomics.</title>
        <authorList>
            <person name="Schulz F."/>
            <person name="Roux S."/>
            <person name="Paez-Espino D."/>
            <person name="Jungbluth S."/>
            <person name="Walsh D.A."/>
            <person name="Denef V.J."/>
            <person name="McMahon K.D."/>
            <person name="Konstantinidis K.T."/>
            <person name="Eloe-Fadrosh E.A."/>
            <person name="Kyrpides N.C."/>
            <person name="Woyke T."/>
        </authorList>
    </citation>
    <scope>NUCLEOTIDE SEQUENCE</scope>
    <source>
        <strain evidence="1">GVMAG-M-3300023179-2</strain>
    </source>
</reference>
<dbReference type="EMBL" id="MN739804">
    <property type="protein sequence ID" value="QHT26924.1"/>
    <property type="molecule type" value="Genomic_DNA"/>
</dbReference>
<accession>A0A6C0ECU3</accession>